<dbReference type="EMBL" id="WBKA01000001">
    <property type="protein sequence ID" value="KAB1633496.1"/>
    <property type="molecule type" value="Genomic_DNA"/>
</dbReference>
<feature type="binding site" evidence="9">
    <location>
        <position position="20"/>
    </location>
    <ligand>
        <name>FAD</name>
        <dbReference type="ChEBI" id="CHEBI:57692"/>
    </ligand>
</feature>
<dbReference type="Gene3D" id="3.50.50.60">
    <property type="entry name" value="FAD/NAD(P)-binding domain"/>
    <property type="match status" value="1"/>
</dbReference>
<evidence type="ECO:0000256" key="5">
    <source>
        <dbReference type="ARBA" id="ARBA00022827"/>
    </source>
</evidence>
<dbReference type="GO" id="GO:0004324">
    <property type="term" value="F:ferredoxin-NADP+ reductase activity"/>
    <property type="evidence" value="ECO:0007669"/>
    <property type="project" value="UniProtKB-EC"/>
</dbReference>
<evidence type="ECO:0000256" key="8">
    <source>
        <dbReference type="ARBA" id="ARBA00047776"/>
    </source>
</evidence>
<feature type="binding site" evidence="10">
    <location>
        <position position="213"/>
    </location>
    <ligand>
        <name>NADP(+)</name>
        <dbReference type="ChEBI" id="CHEBI:58349"/>
    </ligand>
</feature>
<dbReference type="Proteomes" id="UP000481339">
    <property type="component" value="Unassembled WGS sequence"/>
</dbReference>
<dbReference type="EC" id="1.18.1.2" evidence="3"/>
<reference evidence="12 13" key="1">
    <citation type="submission" date="2019-09" db="EMBL/GenBank/DDBJ databases">
        <title>Phylogeny of genus Pseudoclavibacter and closely related genus.</title>
        <authorList>
            <person name="Li Y."/>
        </authorList>
    </citation>
    <scope>NUCLEOTIDE SEQUENCE [LARGE SCALE GENOMIC DNA]</scope>
    <source>
        <strain evidence="12 13">JCM 16921</strain>
    </source>
</reference>
<feature type="binding site" evidence="9">
    <location>
        <position position="43"/>
    </location>
    <ligand>
        <name>FAD</name>
        <dbReference type="ChEBI" id="CHEBI:57692"/>
    </ligand>
</feature>
<dbReference type="PANTHER" id="PTHR48467:SF1">
    <property type="entry name" value="GLUTAMATE SYNTHASE 1 [NADH], CHLOROPLASTIC-LIKE"/>
    <property type="match status" value="1"/>
</dbReference>
<feature type="binding site" evidence="9">
    <location>
        <position position="51"/>
    </location>
    <ligand>
        <name>FAD</name>
        <dbReference type="ChEBI" id="CHEBI:57692"/>
    </ligand>
</feature>
<evidence type="ECO:0000313" key="12">
    <source>
        <dbReference type="EMBL" id="KAB1633496.1"/>
    </source>
</evidence>
<name>A0A7C8FJF5_9MICO</name>
<feature type="binding site" evidence="10">
    <location>
        <begin position="157"/>
        <end position="160"/>
    </location>
    <ligand>
        <name>NADP(+)</name>
        <dbReference type="ChEBI" id="CHEBI:58349"/>
    </ligand>
</feature>
<feature type="binding site" evidence="10">
    <location>
        <begin position="201"/>
        <end position="202"/>
    </location>
    <ligand>
        <name>NADP(+)</name>
        <dbReference type="ChEBI" id="CHEBI:58349"/>
    </ligand>
</feature>
<dbReference type="AlphaFoldDB" id="A0A7C8FJF5"/>
<dbReference type="InterPro" id="IPR021163">
    <property type="entry name" value="Ferredox_Rdtase_adrenod"/>
</dbReference>
<feature type="binding site" evidence="9">
    <location>
        <position position="361"/>
    </location>
    <ligand>
        <name>FAD</name>
        <dbReference type="ChEBI" id="CHEBI:57692"/>
    </ligand>
</feature>
<dbReference type="PRINTS" id="PR00419">
    <property type="entry name" value="ADXRDTASE"/>
</dbReference>
<dbReference type="OrthoDB" id="289202at2"/>
<evidence type="ECO:0000256" key="4">
    <source>
        <dbReference type="ARBA" id="ARBA00022630"/>
    </source>
</evidence>
<protein>
    <recommendedName>
        <fullName evidence="3">ferredoxin--NADP(+) reductase</fullName>
        <ecNumber evidence="3">1.18.1.2</ecNumber>
    </recommendedName>
</protein>
<evidence type="ECO:0000256" key="7">
    <source>
        <dbReference type="ARBA" id="ARBA00023002"/>
    </source>
</evidence>
<feature type="binding site" evidence="9">
    <location>
        <begin position="368"/>
        <end position="370"/>
    </location>
    <ligand>
        <name>FAD</name>
        <dbReference type="ChEBI" id="CHEBI:57692"/>
    </ligand>
</feature>
<dbReference type="PANTHER" id="PTHR48467">
    <property type="entry name" value="GLUTAMATE SYNTHASE 1 [NADH], CHLOROPLASTIC-LIKE"/>
    <property type="match status" value="1"/>
</dbReference>
<proteinExistence type="inferred from homology"/>
<organism evidence="12 13">
    <name type="scientific">Pseudoclavibacter caeni</name>
    <dbReference type="NCBI Taxonomy" id="908846"/>
    <lineage>
        <taxon>Bacteria</taxon>
        <taxon>Bacillati</taxon>
        <taxon>Actinomycetota</taxon>
        <taxon>Actinomycetes</taxon>
        <taxon>Micrococcales</taxon>
        <taxon>Microbacteriaceae</taxon>
        <taxon>Pseudoclavibacter</taxon>
    </lineage>
</organism>
<gene>
    <name evidence="12" type="ORF">F8O02_00725</name>
</gene>
<keyword evidence="5 9" id="KW-0274">FAD</keyword>
<evidence type="ECO:0000256" key="3">
    <source>
        <dbReference type="ARBA" id="ARBA00013223"/>
    </source>
</evidence>
<dbReference type="InterPro" id="IPR055275">
    <property type="entry name" value="Ferredox_Rdtase"/>
</dbReference>
<dbReference type="PIRSF" id="PIRSF000362">
    <property type="entry name" value="FNR"/>
    <property type="match status" value="1"/>
</dbReference>
<comment type="similarity">
    <text evidence="2">Belongs to the ferredoxin--NADP reductase type 1 family.</text>
</comment>
<evidence type="ECO:0000256" key="6">
    <source>
        <dbReference type="ARBA" id="ARBA00022857"/>
    </source>
</evidence>
<feature type="domain" description="FAD/NAD(P)-binding" evidence="11">
    <location>
        <begin position="11"/>
        <end position="174"/>
    </location>
</feature>
<evidence type="ECO:0000256" key="1">
    <source>
        <dbReference type="ARBA" id="ARBA00001974"/>
    </source>
</evidence>
<dbReference type="Pfam" id="PF07992">
    <property type="entry name" value="Pyr_redox_2"/>
    <property type="match status" value="1"/>
</dbReference>
<dbReference type="Gene3D" id="3.40.50.720">
    <property type="entry name" value="NAD(P)-binding Rossmann-like Domain"/>
    <property type="match status" value="1"/>
</dbReference>
<evidence type="ECO:0000256" key="2">
    <source>
        <dbReference type="ARBA" id="ARBA00008312"/>
    </source>
</evidence>
<keyword evidence="6 10" id="KW-0521">NADP</keyword>
<comment type="caution">
    <text evidence="12">The sequence shown here is derived from an EMBL/GenBank/DDBJ whole genome shotgun (WGS) entry which is preliminary data.</text>
</comment>
<accession>A0A7C8FJF5</accession>
<dbReference type="InterPro" id="IPR036188">
    <property type="entry name" value="FAD/NAD-bd_sf"/>
</dbReference>
<evidence type="ECO:0000259" key="11">
    <source>
        <dbReference type="Pfam" id="PF07992"/>
    </source>
</evidence>
<dbReference type="SUPFAM" id="SSF51971">
    <property type="entry name" value="Nucleotide-binding domain"/>
    <property type="match status" value="2"/>
</dbReference>
<keyword evidence="13" id="KW-1185">Reference proteome</keyword>
<dbReference type="RefSeq" id="WP_158035275.1">
    <property type="nucleotide sequence ID" value="NZ_BAAAZV010000006.1"/>
</dbReference>
<evidence type="ECO:0000313" key="13">
    <source>
        <dbReference type="Proteomes" id="UP000481339"/>
    </source>
</evidence>
<comment type="catalytic activity">
    <reaction evidence="8">
        <text>2 reduced [2Fe-2S]-[ferredoxin] + NADP(+) + H(+) = 2 oxidized [2Fe-2S]-[ferredoxin] + NADPH</text>
        <dbReference type="Rhea" id="RHEA:20125"/>
        <dbReference type="Rhea" id="RHEA-COMP:10000"/>
        <dbReference type="Rhea" id="RHEA-COMP:10001"/>
        <dbReference type="ChEBI" id="CHEBI:15378"/>
        <dbReference type="ChEBI" id="CHEBI:33737"/>
        <dbReference type="ChEBI" id="CHEBI:33738"/>
        <dbReference type="ChEBI" id="CHEBI:57783"/>
        <dbReference type="ChEBI" id="CHEBI:58349"/>
        <dbReference type="EC" id="1.18.1.2"/>
    </reaction>
</comment>
<evidence type="ECO:0000256" key="9">
    <source>
        <dbReference type="PIRSR" id="PIRSR000362-1"/>
    </source>
</evidence>
<sequence>MGEQQSNEGIRIAVIGAGPAGVYASDILLRAERDFPVSIDLFERLPAPYGLVRYGVAPDHPRIKGIIRALRETLDRGDIRIFDNVDFGRDLTLDDLQRHYHAVIFATGAIEDAPLDIPGIDLPGSFGAARFVNWYDGHPDFPTGWTLDQPVVGVIGNGNVALDVSRMLAKHADDLLSTEIPANVYKGLKASAITDVHVFGRRGPMDVKFTPLELRELGEVPDVDIVLDPADFDTGDAEAAVARNNQKKVIRRIFDGWLKREPGHASRRIHLHFWSRPVAVLGDDRVTGLRIARTRLDETGALVDTGETRDVPLGQLYRAVGYFSSPLDLVPFDEVHGVIPNEGGRVVDDGQPVVGEYATGWVKRGPVGLIGSTKSDALETVTNLVADVDAGAVWHPAEPDPQAIPALLRERGIEFTTLDGWHRLDAAERALGEAERRERIKIVSRRGMLDASREGAPAED</sequence>
<keyword evidence="7" id="KW-0560">Oxidoreductase</keyword>
<feature type="binding site" evidence="10">
    <location>
        <position position="368"/>
    </location>
    <ligand>
        <name>NADP(+)</name>
        <dbReference type="ChEBI" id="CHEBI:58349"/>
    </ligand>
</feature>
<dbReference type="InterPro" id="IPR023753">
    <property type="entry name" value="FAD/NAD-binding_dom"/>
</dbReference>
<keyword evidence="4" id="KW-0285">Flavoprotein</keyword>
<evidence type="ECO:0000256" key="10">
    <source>
        <dbReference type="PIRSR" id="PIRSR000362-2"/>
    </source>
</evidence>
<comment type="cofactor">
    <cofactor evidence="1 9">
        <name>FAD</name>
        <dbReference type="ChEBI" id="CHEBI:57692"/>
    </cofactor>
</comment>